<organism evidence="1 2">
    <name type="scientific">Sorangium cellulosum</name>
    <name type="common">Polyangium cellulosum</name>
    <dbReference type="NCBI Taxonomy" id="56"/>
    <lineage>
        <taxon>Bacteria</taxon>
        <taxon>Pseudomonadati</taxon>
        <taxon>Myxococcota</taxon>
        <taxon>Polyangia</taxon>
        <taxon>Polyangiales</taxon>
        <taxon>Polyangiaceae</taxon>
        <taxon>Sorangium</taxon>
    </lineage>
</organism>
<dbReference type="Proteomes" id="UP000075635">
    <property type="component" value="Unassembled WGS sequence"/>
</dbReference>
<evidence type="ECO:0000313" key="2">
    <source>
        <dbReference type="Proteomes" id="UP000075635"/>
    </source>
</evidence>
<name>A0A150RVD0_SORCE</name>
<accession>A0A150RVD0</accession>
<evidence type="ECO:0000313" key="1">
    <source>
        <dbReference type="EMBL" id="KYF84040.1"/>
    </source>
</evidence>
<sequence>MISVYRLYIWGSIQMQLIAYFLQATFQARTIAPGQIYLSLERTGIIDGMSRQPLLDDGLLRRSP</sequence>
<reference evidence="1 2" key="1">
    <citation type="submission" date="2014-02" db="EMBL/GenBank/DDBJ databases">
        <title>The small core and large imbalanced accessory genome model reveals a collaborative survival strategy of Sorangium cellulosum strains in nature.</title>
        <authorList>
            <person name="Han K."/>
            <person name="Peng R."/>
            <person name="Blom J."/>
            <person name="Li Y.-Z."/>
        </authorList>
    </citation>
    <scope>NUCLEOTIDE SEQUENCE [LARGE SCALE GENOMIC DNA]</scope>
    <source>
        <strain evidence="1 2">So0011-07</strain>
    </source>
</reference>
<protein>
    <submittedName>
        <fullName evidence="1">Uncharacterized protein</fullName>
    </submittedName>
</protein>
<comment type="caution">
    <text evidence="1">The sequence shown here is derived from an EMBL/GenBank/DDBJ whole genome shotgun (WGS) entry which is preliminary data.</text>
</comment>
<dbReference type="EMBL" id="JEMB01002004">
    <property type="protein sequence ID" value="KYF84040.1"/>
    <property type="molecule type" value="Genomic_DNA"/>
</dbReference>
<gene>
    <name evidence="1" type="ORF">BE17_29360</name>
</gene>
<proteinExistence type="predicted"/>
<dbReference type="AlphaFoldDB" id="A0A150RVD0"/>